<sequence>MNLSSETQYFFDLTDKQWWILSPSDEEWEELSNEEAYKLGLFKAVFSQNCNFIDTDINQYDSATSELIKTLDTKFSLNSTEGTKISSDNTEVTKISSDSTEGTKFSLDSNEGTKLVENKSNVQVPKVLTKDFSNLETQNFKHNSKNNKISDVKSPEVNSEVNPEVNSDGKNMEGVTGSKILSQINNLIASTSEMKQKCEAREMSGKSTPNLRSTARHLTYVNNGGLAGCLKTVAEERKKIVQSKKNTKTQNPQLQEMIQRAKAMAVKSMDDAKDSEAKSDKNQQQKTQVRSRAKKYTTVFGTNAMKDLSQKLPDVTFEGSSEEESDV</sequence>
<feature type="compositionally biased region" description="Polar residues" evidence="1">
    <location>
        <begin position="156"/>
        <end position="169"/>
    </location>
</feature>
<dbReference type="EMBL" id="UIVS01000003">
    <property type="protein sequence ID" value="SVP92666.1"/>
    <property type="molecule type" value="Genomic_DNA"/>
</dbReference>
<accession>A0A3B0NC61</accession>
<feature type="region of interest" description="Disordered" evidence="1">
    <location>
        <begin position="141"/>
        <end position="174"/>
    </location>
</feature>
<protein>
    <submittedName>
        <fullName evidence="2">Uncharacterized protein</fullName>
    </submittedName>
</protein>
<dbReference type="AlphaFoldDB" id="A0A3B0NC61"/>
<feature type="region of interest" description="Disordered" evidence="1">
    <location>
        <begin position="266"/>
        <end position="294"/>
    </location>
</feature>
<evidence type="ECO:0000256" key="1">
    <source>
        <dbReference type="SAM" id="MobiDB-lite"/>
    </source>
</evidence>
<evidence type="ECO:0000313" key="3">
    <source>
        <dbReference type="EMBL" id="SVP93471.1"/>
    </source>
</evidence>
<dbReference type="VEuPathDB" id="PiroplasmaDB:TA03955"/>
<reference evidence="2" key="1">
    <citation type="submission" date="2018-07" db="EMBL/GenBank/DDBJ databases">
        <authorList>
            <person name="Quirk P.G."/>
            <person name="Krulwich T.A."/>
        </authorList>
    </citation>
    <scope>NUCLEOTIDE SEQUENCE</scope>
    <source>
        <strain evidence="2">Anand</strain>
    </source>
</reference>
<evidence type="ECO:0000313" key="2">
    <source>
        <dbReference type="EMBL" id="SVP92666.1"/>
    </source>
</evidence>
<name>A0A3B0NC61_THEAN</name>
<organism evidence="2">
    <name type="scientific">Theileria annulata</name>
    <dbReference type="NCBI Taxonomy" id="5874"/>
    <lineage>
        <taxon>Eukaryota</taxon>
        <taxon>Sar</taxon>
        <taxon>Alveolata</taxon>
        <taxon>Apicomplexa</taxon>
        <taxon>Aconoidasida</taxon>
        <taxon>Piroplasmida</taxon>
        <taxon>Theileriidae</taxon>
        <taxon>Theileria</taxon>
    </lineage>
</organism>
<gene>
    <name evidence="3" type="ORF">TAT_000246400</name>
    <name evidence="2" type="ORF">TAV_000246400</name>
</gene>
<feature type="compositionally biased region" description="Basic and acidic residues" evidence="1">
    <location>
        <begin position="268"/>
        <end position="283"/>
    </location>
</feature>
<dbReference type="EMBL" id="UIVT01000003">
    <property type="protein sequence ID" value="SVP93471.1"/>
    <property type="molecule type" value="Genomic_DNA"/>
</dbReference>
<proteinExistence type="predicted"/>